<dbReference type="PROSITE" id="PS51620">
    <property type="entry name" value="SAM_TRM61"/>
    <property type="match status" value="1"/>
</dbReference>
<dbReference type="AlphaFoldDB" id="D3SNC6"/>
<evidence type="ECO:0000313" key="9">
    <source>
        <dbReference type="Proteomes" id="UP000002043"/>
    </source>
</evidence>
<dbReference type="Pfam" id="PF08704">
    <property type="entry name" value="GCD14"/>
    <property type="match status" value="1"/>
</dbReference>
<dbReference type="InterPro" id="IPR029063">
    <property type="entry name" value="SAM-dependent_MTases_sf"/>
</dbReference>
<feature type="binding site" evidence="6">
    <location>
        <position position="146"/>
    </location>
    <ligand>
        <name>S-adenosyl-L-methionine</name>
        <dbReference type="ChEBI" id="CHEBI:59789"/>
    </ligand>
</feature>
<dbReference type="Gene3D" id="3.40.50.150">
    <property type="entry name" value="Vaccinia Virus protein VP39"/>
    <property type="match status" value="1"/>
</dbReference>
<organism evidence="8 9">
    <name type="scientific">Thermocrinis albus (strain DSM 14484 / JCM 11386 / HI 11/12)</name>
    <dbReference type="NCBI Taxonomy" id="638303"/>
    <lineage>
        <taxon>Bacteria</taxon>
        <taxon>Pseudomonadati</taxon>
        <taxon>Aquificota</taxon>
        <taxon>Aquificia</taxon>
        <taxon>Aquificales</taxon>
        <taxon>Aquificaceae</taxon>
        <taxon>Thermocrinis</taxon>
    </lineage>
</organism>
<evidence type="ECO:0000256" key="4">
    <source>
        <dbReference type="ARBA" id="ARBA00022694"/>
    </source>
</evidence>
<dbReference type="eggNOG" id="COG2519">
    <property type="taxonomic scope" value="Bacteria"/>
</dbReference>
<comment type="function">
    <text evidence="5">Catalyzes the S-adenosyl-L-methionine-dependent formation of N(1)-methyladenine at position 58 (m1A58) in tRNA.</text>
</comment>
<dbReference type="RefSeq" id="WP_012991070.1">
    <property type="nucleotide sequence ID" value="NC_013894.1"/>
</dbReference>
<dbReference type="InterPro" id="IPR049470">
    <property type="entry name" value="TRM61_C"/>
</dbReference>
<evidence type="ECO:0000256" key="2">
    <source>
        <dbReference type="ARBA" id="ARBA00022679"/>
    </source>
</evidence>
<dbReference type="EMBL" id="CP001931">
    <property type="protein sequence ID" value="ADC88663.1"/>
    <property type="molecule type" value="Genomic_DNA"/>
</dbReference>
<keyword evidence="9" id="KW-1185">Reference proteome</keyword>
<protein>
    <recommendedName>
        <fullName evidence="5">tRNA (adenine(58)-N(1))-methyltransferase TrmI</fullName>
        <ecNumber evidence="5">2.1.1.220</ecNumber>
    </recommendedName>
</protein>
<evidence type="ECO:0000256" key="5">
    <source>
        <dbReference type="PIRNR" id="PIRNR017269"/>
    </source>
</evidence>
<proteinExistence type="inferred from homology"/>
<dbReference type="PIRSF" id="PIRSF017269">
    <property type="entry name" value="GCD14"/>
    <property type="match status" value="1"/>
</dbReference>
<keyword evidence="3 5" id="KW-0949">S-adenosyl-L-methionine</keyword>
<feature type="binding site" evidence="6">
    <location>
        <position position="163"/>
    </location>
    <ligand>
        <name>S-adenosyl-L-methionine</name>
        <dbReference type="ChEBI" id="CHEBI:59789"/>
    </ligand>
</feature>
<evidence type="ECO:0000259" key="7">
    <source>
        <dbReference type="Pfam" id="PF08704"/>
    </source>
</evidence>
<dbReference type="STRING" id="638303.Thal_0025"/>
<name>D3SNC6_THEAH</name>
<accession>D3SNC6</accession>
<dbReference type="InterPro" id="IPR014816">
    <property type="entry name" value="tRNA_MeTrfase_Gcd14"/>
</dbReference>
<keyword evidence="1 5" id="KW-0489">Methyltransferase</keyword>
<dbReference type="PANTHER" id="PTHR12133">
    <property type="entry name" value="TRNA (ADENINE(58)-N(1))-METHYLTRANSFERASE"/>
    <property type="match status" value="1"/>
</dbReference>
<keyword evidence="2 5" id="KW-0808">Transferase</keyword>
<dbReference type="Proteomes" id="UP000002043">
    <property type="component" value="Chromosome"/>
</dbReference>
<feature type="domain" description="tRNA (adenine(58)-N(1))-methyltransferase catalytic subunit TRM61 C-terminal" evidence="7">
    <location>
        <begin position="52"/>
        <end position="227"/>
    </location>
</feature>
<reference evidence="9" key="1">
    <citation type="journal article" date="2010" name="Stand. Genomic Sci.">
        <title>Complete genome sequence of Thermocrinis albus type strain (HI 11/12T).</title>
        <authorList>
            <person name="Wirth R."/>
            <person name="Sikorski J."/>
            <person name="Brambilla E."/>
            <person name="Misra M."/>
            <person name="Lapidus A."/>
            <person name="Copeland A."/>
            <person name="Nolan M."/>
            <person name="Lucas S."/>
            <person name="Chen F."/>
            <person name="Tice H."/>
            <person name="Cheng J.F."/>
            <person name="Han C."/>
            <person name="Detter J.C."/>
            <person name="Tapia R."/>
            <person name="Bruce D."/>
            <person name="Goodwin L."/>
            <person name="Pitluck S."/>
            <person name="Pati A."/>
            <person name="Anderson I."/>
            <person name="Ivanova N."/>
            <person name="Mavromatis K."/>
            <person name="Mikhailova N."/>
            <person name="Chen A."/>
            <person name="Palaniappan K."/>
            <person name="Bilek Y."/>
            <person name="Hader T."/>
            <person name="Land M."/>
            <person name="Hauser L."/>
            <person name="Chang Y.J."/>
            <person name="Jeffries C.D."/>
            <person name="Tindall B.J."/>
            <person name="Rohde M."/>
            <person name="Goker M."/>
            <person name="Bristow J."/>
            <person name="Eisen J.A."/>
            <person name="Markowitz V."/>
            <person name="Hugenholtz P."/>
            <person name="Kyrpides N.C."/>
            <person name="Klenk H.P."/>
        </authorList>
    </citation>
    <scope>NUCLEOTIDE SEQUENCE [LARGE SCALE GENOMIC DNA]</scope>
    <source>
        <strain evidence="9">DSM 14484 / JCM 11386 / HI 11/12</strain>
    </source>
</reference>
<sequence length="247" mass="28921">MFREGDLVLIQIEDKKYLKKLTKNFHLNVKDRTLRYEDVIGRESGDKVGDFYLFEPTLEDIILLGFERKTQIIYPKDAFYIAFKLGIDRSSRVLEFGTGSGALTAVLSHIAMEVYSYEQSEKFYQLALRNWERFQLCKNVRAFLMDFSEATLEEESFDAAFVDVREPWHYVDKVHRVLKRGAVCGFLLPTTNQVCTLLSHLNGKFASIEVLEIFHRYYKTNPERFRPEDRMVAHTAYLVFGRKIKDG</sequence>
<comment type="similarity">
    <text evidence="5">Belongs to the class I-like SAM-binding methyltransferase superfamily. TRM61 family.</text>
</comment>
<dbReference type="CDD" id="cd02440">
    <property type="entry name" value="AdoMet_MTases"/>
    <property type="match status" value="1"/>
</dbReference>
<dbReference type="GO" id="GO:0030488">
    <property type="term" value="P:tRNA methylation"/>
    <property type="evidence" value="ECO:0007669"/>
    <property type="project" value="InterPro"/>
</dbReference>
<evidence type="ECO:0000256" key="3">
    <source>
        <dbReference type="ARBA" id="ARBA00022691"/>
    </source>
</evidence>
<dbReference type="KEGG" id="tal:Thal_0025"/>
<feature type="binding site" evidence="6">
    <location>
        <position position="118"/>
    </location>
    <ligand>
        <name>S-adenosyl-L-methionine</name>
        <dbReference type="ChEBI" id="CHEBI:59789"/>
    </ligand>
</feature>
<evidence type="ECO:0000313" key="8">
    <source>
        <dbReference type="EMBL" id="ADC88663.1"/>
    </source>
</evidence>
<dbReference type="PANTHER" id="PTHR12133:SF1">
    <property type="entry name" value="TRNA (ADENINE(58)-N(1))-METHYLTRANSFERASE, MITOCHONDRIAL"/>
    <property type="match status" value="1"/>
</dbReference>
<comment type="subunit">
    <text evidence="5">Homotetramer composed of a dimer of dimers.</text>
</comment>
<dbReference type="SUPFAM" id="SSF53335">
    <property type="entry name" value="S-adenosyl-L-methionine-dependent methyltransferases"/>
    <property type="match status" value="1"/>
</dbReference>
<dbReference type="HOGENOM" id="CLU_025402_0_1_0"/>
<gene>
    <name evidence="8" type="ordered locus">Thal_0025</name>
</gene>
<feature type="binding site" evidence="6">
    <location>
        <begin position="100"/>
        <end position="103"/>
    </location>
    <ligand>
        <name>S-adenosyl-L-methionine</name>
        <dbReference type="ChEBI" id="CHEBI:59789"/>
    </ligand>
</feature>
<evidence type="ECO:0000256" key="6">
    <source>
        <dbReference type="PIRSR" id="PIRSR017269-1"/>
    </source>
</evidence>
<dbReference type="OrthoDB" id="9781391at2"/>
<dbReference type="EC" id="2.1.1.220" evidence="5"/>
<comment type="catalytic activity">
    <reaction evidence="5">
        <text>adenosine(58) in tRNA + S-adenosyl-L-methionine = N(1)-methyladenosine(58) in tRNA + S-adenosyl-L-homocysteine + H(+)</text>
        <dbReference type="Rhea" id="RHEA:43152"/>
        <dbReference type="Rhea" id="RHEA-COMP:10365"/>
        <dbReference type="Rhea" id="RHEA-COMP:10366"/>
        <dbReference type="ChEBI" id="CHEBI:15378"/>
        <dbReference type="ChEBI" id="CHEBI:57856"/>
        <dbReference type="ChEBI" id="CHEBI:59789"/>
        <dbReference type="ChEBI" id="CHEBI:74411"/>
        <dbReference type="ChEBI" id="CHEBI:74491"/>
        <dbReference type="EC" id="2.1.1.220"/>
    </reaction>
</comment>
<dbReference type="Gene3D" id="3.10.330.20">
    <property type="match status" value="1"/>
</dbReference>
<dbReference type="GO" id="GO:0160107">
    <property type="term" value="F:tRNA (adenine(58)-N1)-methyltransferase activity"/>
    <property type="evidence" value="ECO:0007669"/>
    <property type="project" value="UniProtKB-EC"/>
</dbReference>
<keyword evidence="4 5" id="KW-0819">tRNA processing</keyword>
<evidence type="ECO:0000256" key="1">
    <source>
        <dbReference type="ARBA" id="ARBA00022603"/>
    </source>
</evidence>
<dbReference type="GO" id="GO:0031515">
    <property type="term" value="C:tRNA (m1A) methyltransferase complex"/>
    <property type="evidence" value="ECO:0007669"/>
    <property type="project" value="UniProtKB-UniRule"/>
</dbReference>